<feature type="compositionally biased region" description="Polar residues" evidence="1">
    <location>
        <begin position="174"/>
        <end position="188"/>
    </location>
</feature>
<dbReference type="GeneID" id="26306294"/>
<protein>
    <submittedName>
        <fullName evidence="2">Uncharacterized protein</fullName>
    </submittedName>
</protein>
<accession>A0A081CKY9</accession>
<proteinExistence type="predicted"/>
<evidence type="ECO:0000313" key="2">
    <source>
        <dbReference type="EMBL" id="GAK67335.1"/>
    </source>
</evidence>
<evidence type="ECO:0000256" key="1">
    <source>
        <dbReference type="SAM" id="MobiDB-lite"/>
    </source>
</evidence>
<keyword evidence="3" id="KW-1185">Reference proteome</keyword>
<sequence>MAISRAEKIQQRAQKTAATKYAKRSTKALILGDGVTLTRSTDRAVRELIGKSSSTALSPNARLSIRKGQTEAPVLLADRRCLQQVANKLGWDNLTPYDFRRTFATMAKNCVPEDQPRLLMRHRHSRSHAAETVKDSPKNLKYTTTFIISDLIATRATKPGSMPCDASPRKGEWTSPSPTSGKVTGNTPPSLRCQFLDPLRQGLRRIGRLGLLHSPHIFTKRTKETYGLVRIPFLDVGGIRDERQAWLREAFAALVEQVDAMQGLTPIIVLTSIASRSSSDKVGLSVTVANQTTRFTRI</sequence>
<feature type="region of interest" description="Disordered" evidence="1">
    <location>
        <begin position="159"/>
        <end position="188"/>
    </location>
</feature>
<organism evidence="2">
    <name type="scientific">Pseudozyma antarctica</name>
    <name type="common">Yeast</name>
    <name type="synonym">Candida antarctica</name>
    <dbReference type="NCBI Taxonomy" id="84753"/>
    <lineage>
        <taxon>Eukaryota</taxon>
        <taxon>Fungi</taxon>
        <taxon>Dikarya</taxon>
        <taxon>Basidiomycota</taxon>
        <taxon>Ustilaginomycotina</taxon>
        <taxon>Ustilaginomycetes</taxon>
        <taxon>Ustilaginales</taxon>
        <taxon>Ustilaginaceae</taxon>
        <taxon>Moesziomyces</taxon>
    </lineage>
</organism>
<dbReference type="Proteomes" id="UP000053758">
    <property type="component" value="Unassembled WGS sequence"/>
</dbReference>
<gene>
    <name evidence="2" type="ORF">PAN0_017c5562</name>
</gene>
<name>A0A081CKY9_PSEA2</name>
<reference evidence="2" key="1">
    <citation type="submission" date="2014-07" db="EMBL/GenBank/DDBJ databases">
        <title>Draft genome sequence of the yeast Pseudozyma antarctica JCM 10317 known as a producer of lipase B which used in a wide range of industrial applications.</title>
        <authorList>
            <person name="Morita T."/>
            <person name="Saika A."/>
            <person name="Koike H."/>
        </authorList>
    </citation>
    <scope>NUCLEOTIDE SEQUENCE</scope>
    <source>
        <strain evidence="2">JCM 10317</strain>
    </source>
</reference>
<dbReference type="EMBL" id="DF830084">
    <property type="protein sequence ID" value="GAK67335.1"/>
    <property type="molecule type" value="Genomic_DNA"/>
</dbReference>
<evidence type="ECO:0000313" key="3">
    <source>
        <dbReference type="Proteomes" id="UP000053758"/>
    </source>
</evidence>
<dbReference type="AlphaFoldDB" id="A0A081CKY9"/>
<dbReference type="RefSeq" id="XP_014654622.1">
    <property type="nucleotide sequence ID" value="XM_014799136.1"/>
</dbReference>
<dbReference type="HOGENOM" id="CLU_933820_0_0_1"/>